<dbReference type="InterPro" id="IPR018485">
    <property type="entry name" value="FGGY_C"/>
</dbReference>
<dbReference type="Gene3D" id="3.30.420.40">
    <property type="match status" value="2"/>
</dbReference>
<dbReference type="RefSeq" id="WP_038589790.1">
    <property type="nucleotide sequence ID" value="NZ_HG938353.1"/>
</dbReference>
<comment type="function">
    <text evidence="8">Catalyzes the phosphorylation of D-xylulose to D-xylulose 5-phosphate.</text>
</comment>
<evidence type="ECO:0000256" key="6">
    <source>
        <dbReference type="ARBA" id="ARBA00022840"/>
    </source>
</evidence>
<keyword evidence="3 8" id="KW-0808">Transferase</keyword>
<dbReference type="GO" id="GO:0042732">
    <property type="term" value="P:D-xylose metabolic process"/>
    <property type="evidence" value="ECO:0007669"/>
    <property type="project" value="UniProtKB-KW"/>
</dbReference>
<dbReference type="HAMAP" id="MF_02220">
    <property type="entry name" value="XylB"/>
    <property type="match status" value="1"/>
</dbReference>
<evidence type="ECO:0000259" key="11">
    <source>
        <dbReference type="Pfam" id="PF02782"/>
    </source>
</evidence>
<evidence type="ECO:0000256" key="4">
    <source>
        <dbReference type="ARBA" id="ARBA00022741"/>
    </source>
</evidence>
<dbReference type="PANTHER" id="PTHR43095">
    <property type="entry name" value="SUGAR KINASE"/>
    <property type="match status" value="1"/>
</dbReference>
<feature type="domain" description="Carbohydrate kinase FGGY N-terminal" evidence="10">
    <location>
        <begin position="1"/>
        <end position="242"/>
    </location>
</feature>
<feature type="domain" description="Carbohydrate kinase FGGY C-terminal" evidence="11">
    <location>
        <begin position="252"/>
        <end position="437"/>
    </location>
</feature>
<dbReference type="SUPFAM" id="SSF53067">
    <property type="entry name" value="Actin-like ATPase domain"/>
    <property type="match status" value="2"/>
</dbReference>
<keyword evidence="13" id="KW-1185">Reference proteome</keyword>
<evidence type="ECO:0000256" key="3">
    <source>
        <dbReference type="ARBA" id="ARBA00022679"/>
    </source>
</evidence>
<comment type="similarity">
    <text evidence="1 8 9">Belongs to the FGGY kinase family.</text>
</comment>
<dbReference type="GO" id="GO:0004856">
    <property type="term" value="F:D-xylulokinase activity"/>
    <property type="evidence" value="ECO:0007669"/>
    <property type="project" value="UniProtKB-UniRule"/>
</dbReference>
<dbReference type="GO" id="GO:0005524">
    <property type="term" value="F:ATP binding"/>
    <property type="evidence" value="ECO:0007669"/>
    <property type="project" value="UniProtKB-UniRule"/>
</dbReference>
<dbReference type="OrthoDB" id="9805576at2"/>
<dbReference type="EMBL" id="HG938353">
    <property type="protein sequence ID" value="CDN49366.1"/>
    <property type="molecule type" value="Genomic_DNA"/>
</dbReference>
<evidence type="ECO:0000259" key="10">
    <source>
        <dbReference type="Pfam" id="PF00370"/>
    </source>
</evidence>
<name>A0A068SUG6_NEOGA</name>
<evidence type="ECO:0000313" key="12">
    <source>
        <dbReference type="EMBL" id="CDN49366.1"/>
    </source>
</evidence>
<feature type="binding site" evidence="8">
    <location>
        <begin position="79"/>
        <end position="80"/>
    </location>
    <ligand>
        <name>substrate</name>
    </ligand>
</feature>
<comment type="catalytic activity">
    <reaction evidence="8 9">
        <text>D-xylulose + ATP = D-xylulose 5-phosphate + ADP + H(+)</text>
        <dbReference type="Rhea" id="RHEA:10964"/>
        <dbReference type="ChEBI" id="CHEBI:15378"/>
        <dbReference type="ChEBI" id="CHEBI:17140"/>
        <dbReference type="ChEBI" id="CHEBI:30616"/>
        <dbReference type="ChEBI" id="CHEBI:57737"/>
        <dbReference type="ChEBI" id="CHEBI:456216"/>
        <dbReference type="EC" id="2.7.1.17"/>
    </reaction>
</comment>
<dbReference type="InterPro" id="IPR000577">
    <property type="entry name" value="Carb_kinase_FGGY"/>
</dbReference>
<accession>A0A068SUG6</accession>
<dbReference type="KEGG" id="ngg:RG540_CH32020"/>
<proteinExistence type="inferred from homology"/>
<reference evidence="13" key="1">
    <citation type="journal article" date="2014" name="BMC Genomics">
        <title>Genome sequencing of two Neorhizobium galegae strains reveals a noeT gene responsible for the unusual acetylation of the nodulation factors.</title>
        <authorList>
            <person name="Osterman J."/>
            <person name="Marsh J."/>
            <person name="Laine P.K."/>
            <person name="Zeng Z."/>
            <person name="Alatalo E."/>
            <person name="Sullivan J.T."/>
            <person name="Young J.P."/>
            <person name="Thomas-Oates J."/>
            <person name="Paulin L."/>
            <person name="Lindstrom K."/>
        </authorList>
    </citation>
    <scope>NUCLEOTIDE SEQUENCE [LARGE SCALE GENOMIC DNA]</scope>
    <source>
        <strain evidence="13">HAMBI 540</strain>
    </source>
</reference>
<keyword evidence="6 8" id="KW-0067">ATP-binding</keyword>
<dbReference type="HOGENOM" id="CLU_009281_3_0_5"/>
<gene>
    <name evidence="8 9" type="primary">xylB</name>
    <name evidence="12" type="ORF">RG540_CH32020</name>
</gene>
<dbReference type="Pfam" id="PF00370">
    <property type="entry name" value="FGGY_N"/>
    <property type="match status" value="1"/>
</dbReference>
<keyword evidence="2 8" id="KW-0859">Xylose metabolism</keyword>
<dbReference type="InterPro" id="IPR018484">
    <property type="entry name" value="FGGY_N"/>
</dbReference>
<keyword evidence="7 8" id="KW-0119">Carbohydrate metabolism</keyword>
<dbReference type="NCBIfam" id="TIGR01312">
    <property type="entry name" value="XylB"/>
    <property type="match status" value="1"/>
</dbReference>
<dbReference type="PIRSF" id="PIRSF000538">
    <property type="entry name" value="GlpK"/>
    <property type="match status" value="1"/>
</dbReference>
<keyword evidence="5 8" id="KW-0418">Kinase</keyword>
<protein>
    <recommendedName>
        <fullName evidence="8 9">Xylulose kinase</fullName>
        <shortName evidence="8 9">Xylulokinase</shortName>
        <ecNumber evidence="8 9">2.7.1.17</ecNumber>
    </recommendedName>
</protein>
<evidence type="ECO:0000256" key="9">
    <source>
        <dbReference type="RuleBase" id="RU364073"/>
    </source>
</evidence>
<evidence type="ECO:0000313" key="13">
    <source>
        <dbReference type="Proteomes" id="UP000028181"/>
    </source>
</evidence>
<dbReference type="eggNOG" id="COG1070">
    <property type="taxonomic scope" value="Bacteria"/>
</dbReference>
<dbReference type="CDD" id="cd07808">
    <property type="entry name" value="ASKHA_NBD_FGGY_EcXK-like"/>
    <property type="match status" value="1"/>
</dbReference>
<dbReference type="Pfam" id="PF02782">
    <property type="entry name" value="FGGY_C"/>
    <property type="match status" value="1"/>
</dbReference>
<evidence type="ECO:0000256" key="1">
    <source>
        <dbReference type="ARBA" id="ARBA00009156"/>
    </source>
</evidence>
<dbReference type="GeneID" id="24255818"/>
<dbReference type="InterPro" id="IPR006000">
    <property type="entry name" value="Xylulokinase"/>
</dbReference>
<dbReference type="InterPro" id="IPR050406">
    <property type="entry name" value="FGGY_Carb_Kinase"/>
</dbReference>
<dbReference type="PROSITE" id="PS00933">
    <property type="entry name" value="FGGY_KINASES_1"/>
    <property type="match status" value="1"/>
</dbReference>
<organism evidence="12 13">
    <name type="scientific">Neorhizobium galegae bv. orientalis str. HAMBI 540</name>
    <dbReference type="NCBI Taxonomy" id="1028800"/>
    <lineage>
        <taxon>Bacteria</taxon>
        <taxon>Pseudomonadati</taxon>
        <taxon>Pseudomonadota</taxon>
        <taxon>Alphaproteobacteria</taxon>
        <taxon>Hyphomicrobiales</taxon>
        <taxon>Rhizobiaceae</taxon>
        <taxon>Rhizobium/Agrobacterium group</taxon>
        <taxon>Neorhizobium</taxon>
    </lineage>
</organism>
<evidence type="ECO:0000256" key="2">
    <source>
        <dbReference type="ARBA" id="ARBA00022629"/>
    </source>
</evidence>
<evidence type="ECO:0000256" key="7">
    <source>
        <dbReference type="ARBA" id="ARBA00023277"/>
    </source>
</evidence>
<dbReference type="GO" id="GO:0005998">
    <property type="term" value="P:xylulose catabolic process"/>
    <property type="evidence" value="ECO:0007669"/>
    <property type="project" value="UniProtKB-UniRule"/>
</dbReference>
<evidence type="ECO:0000256" key="8">
    <source>
        <dbReference type="HAMAP-Rule" id="MF_02220"/>
    </source>
</evidence>
<keyword evidence="4 8" id="KW-0547">Nucleotide-binding</keyword>
<dbReference type="AlphaFoldDB" id="A0A068SUG6"/>
<dbReference type="InterPro" id="IPR018483">
    <property type="entry name" value="Carb_kinase_FGGY_CS"/>
</dbReference>
<evidence type="ECO:0000256" key="5">
    <source>
        <dbReference type="ARBA" id="ARBA00022777"/>
    </source>
</evidence>
<sequence length="484" mass="51048">MYLGLDLGTSGVKAMLIDGDQRIIGSASGSLDVSRPHSGWSEQDPAHWIRATEEAVAGLKAKFPKELAAVKGIGLSGQMHGATLLDSNDKVLRPCILWNDTRSHQEAAALDANPIFRKLTGNIVFPGFTAPKLVWVANNEPEIFAKVAKVLLPKDYLRLWLTGEHISEMSDSAGTSWLDTGARKWSSELLAATGLDEKQMPSLVEGTEQAGKLRGELSYKWGMAEGVVIAGGAGDNAASACGMGTVAEGQAFVSLGTSGVLFAANASYLPKPESAVHAFCHALPKTWHQMGVILSATDALNWYSLVTGKTAAELTQELGDTLKAPSSVTFLPYLSGERTPHNDAAIRGAFIGLEHESSRSVLTQAVLEGVTFAIRDNLEALKSAGTSISRVTAIGGGSRSRYWLQSIATSLGVPVDIPADGDFGAAFGAARLGLIAATGADPLSVCSAPKTDETIEPVAALLEAYDTAYARYRALYPAIRSLAH</sequence>
<dbReference type="Proteomes" id="UP000028181">
    <property type="component" value="Chromosome I"/>
</dbReference>
<dbReference type="PATRIC" id="fig|1028800.3.peg.3251"/>
<dbReference type="EC" id="2.7.1.17" evidence="8 9"/>
<dbReference type="InterPro" id="IPR043129">
    <property type="entry name" value="ATPase_NBD"/>
</dbReference>
<feature type="site" description="Important for activity" evidence="8">
    <location>
        <position position="6"/>
    </location>
</feature>
<dbReference type="PANTHER" id="PTHR43095:SF6">
    <property type="entry name" value="XYLULOSE KINASE"/>
    <property type="match status" value="1"/>
</dbReference>
<feature type="active site" description="Proton acceptor" evidence="8">
    <location>
        <position position="235"/>
    </location>
</feature>